<gene>
    <name evidence="1" type="ORF">M8818_002591</name>
</gene>
<dbReference type="EMBL" id="JAMKPW020000011">
    <property type="protein sequence ID" value="KAK8213292.1"/>
    <property type="molecule type" value="Genomic_DNA"/>
</dbReference>
<reference evidence="1" key="1">
    <citation type="submission" date="2024-02" db="EMBL/GenBank/DDBJ databases">
        <title>Metagenome Assembled Genome of Zalaria obscura JY119.</title>
        <authorList>
            <person name="Vighnesh L."/>
            <person name="Jagadeeshwari U."/>
            <person name="Venkata Ramana C."/>
            <person name="Sasikala C."/>
        </authorList>
    </citation>
    <scope>NUCLEOTIDE SEQUENCE</scope>
    <source>
        <strain evidence="1">JY119</strain>
    </source>
</reference>
<name>A0ACC3SH65_9PEZI</name>
<evidence type="ECO:0000313" key="2">
    <source>
        <dbReference type="Proteomes" id="UP001320706"/>
    </source>
</evidence>
<accession>A0ACC3SH65</accession>
<keyword evidence="2" id="KW-1185">Reference proteome</keyword>
<protein>
    <submittedName>
        <fullName evidence="1">Uncharacterized protein</fullName>
    </submittedName>
</protein>
<organism evidence="1 2">
    <name type="scientific">Zalaria obscura</name>
    <dbReference type="NCBI Taxonomy" id="2024903"/>
    <lineage>
        <taxon>Eukaryota</taxon>
        <taxon>Fungi</taxon>
        <taxon>Dikarya</taxon>
        <taxon>Ascomycota</taxon>
        <taxon>Pezizomycotina</taxon>
        <taxon>Dothideomycetes</taxon>
        <taxon>Dothideomycetidae</taxon>
        <taxon>Dothideales</taxon>
        <taxon>Zalariaceae</taxon>
        <taxon>Zalaria</taxon>
    </lineage>
</organism>
<comment type="caution">
    <text evidence="1">The sequence shown here is derived from an EMBL/GenBank/DDBJ whole genome shotgun (WGS) entry which is preliminary data.</text>
</comment>
<dbReference type="Proteomes" id="UP001320706">
    <property type="component" value="Unassembled WGS sequence"/>
</dbReference>
<sequence length="231" mass="25756">MAIPTQIRVQARKRRRPMACYDAYRKHDSRCLDVQVQVMRVSLLLPGSCRLHLDLGLHRRLHRHHSGRSDLQIQPRNPAIQPPHHHRITRKSHLSHRSAPSPQSQPNPTQPKRNTNPAQGRKRNPRLQRNPHAPQPTPQRLPGPNPLRPHGRNNHKTLPTLPFLLLPLLGGRRARLRHRLPGHGRHQHRAPAGRRDGGAGGHERRDCGAGVDVCAADDAGVGGYVGGGVVG</sequence>
<proteinExistence type="predicted"/>
<evidence type="ECO:0000313" key="1">
    <source>
        <dbReference type="EMBL" id="KAK8213292.1"/>
    </source>
</evidence>